<keyword evidence="5 6" id="KW-0472">Membrane</keyword>
<sequence length="289" mass="30604">MMISVFIDLFPSGLQQGLLLAIVATGIAIAFRLLNFADLTPEGTYTLGGSVYASLIILGVNPILATATAVLFGGLIGIITAFLHIRLKIDTLLAGIILSTMLYSVNLRLMGKPNIALFDQPSLFSCFSQTLLLKISILLLICLIIAALSYFFLSTEKGLRFRSVGLNPEFAEKQGTNVNLYIMLGLFAGNALASLAGSLTVQIQEYADIGMGIGIVIHALAALMIGESVIGTDSMHKVVGAPIIGALIYQQIQGLALAIGFAPSDLKLVTGFIVLITLGCKAARRESKL</sequence>
<reference evidence="7 8" key="1">
    <citation type="submission" date="2014-11" db="EMBL/GenBank/DDBJ databases">
        <title>A Rickettsiales Symbiont of Amoebae With Ancient Features.</title>
        <authorList>
            <person name="Schulz F."/>
            <person name="Martijn J."/>
            <person name="Wascher F."/>
            <person name="Kostanjsek R."/>
            <person name="Ettema T.J."/>
            <person name="Horn M."/>
        </authorList>
    </citation>
    <scope>NUCLEOTIDE SEQUENCE [LARGE SCALE GENOMIC DNA]</scope>
    <source>
        <strain evidence="7 8">UWC36</strain>
    </source>
</reference>
<dbReference type="GO" id="GO:0005886">
    <property type="term" value="C:plasma membrane"/>
    <property type="evidence" value="ECO:0007669"/>
    <property type="project" value="UniProtKB-SubCell"/>
</dbReference>
<dbReference type="CDD" id="cd06574">
    <property type="entry name" value="TM_PBP1_branched-chain-AA_like"/>
    <property type="match status" value="1"/>
</dbReference>
<dbReference type="Proteomes" id="UP000031258">
    <property type="component" value="Unassembled WGS sequence"/>
</dbReference>
<evidence type="ECO:0000256" key="3">
    <source>
        <dbReference type="ARBA" id="ARBA00022692"/>
    </source>
</evidence>
<dbReference type="PANTHER" id="PTHR32196">
    <property type="entry name" value="ABC TRANSPORTER PERMEASE PROTEIN YPHD-RELATED-RELATED"/>
    <property type="match status" value="1"/>
</dbReference>
<evidence type="ECO:0000313" key="7">
    <source>
        <dbReference type="EMBL" id="KIE05310.1"/>
    </source>
</evidence>
<feature type="transmembrane region" description="Helical" evidence="6">
    <location>
        <begin position="91"/>
        <end position="111"/>
    </location>
</feature>
<dbReference type="Pfam" id="PF02653">
    <property type="entry name" value="BPD_transp_2"/>
    <property type="match status" value="1"/>
</dbReference>
<comment type="subcellular location">
    <subcellularLocation>
        <location evidence="1">Cell membrane</location>
        <topology evidence="1">Multi-pass membrane protein</topology>
    </subcellularLocation>
</comment>
<name>A0A0C1QZ75_9RICK</name>
<dbReference type="STRING" id="86105.NF27_DT00840"/>
<feature type="transmembrane region" description="Helical" evidence="6">
    <location>
        <begin position="238"/>
        <end position="260"/>
    </location>
</feature>
<proteinExistence type="predicted"/>
<feature type="transmembrane region" description="Helical" evidence="6">
    <location>
        <begin position="131"/>
        <end position="153"/>
    </location>
</feature>
<keyword evidence="4 6" id="KW-1133">Transmembrane helix</keyword>
<evidence type="ECO:0000256" key="4">
    <source>
        <dbReference type="ARBA" id="ARBA00022989"/>
    </source>
</evidence>
<keyword evidence="2" id="KW-1003">Cell membrane</keyword>
<accession>A0A0C1QZ75</accession>
<evidence type="ECO:0000313" key="8">
    <source>
        <dbReference type="Proteomes" id="UP000031258"/>
    </source>
</evidence>
<organism evidence="7 8">
    <name type="scientific">Candidatus Jidaibacter acanthamoebae</name>
    <dbReference type="NCBI Taxonomy" id="86105"/>
    <lineage>
        <taxon>Bacteria</taxon>
        <taxon>Pseudomonadati</taxon>
        <taxon>Pseudomonadota</taxon>
        <taxon>Alphaproteobacteria</taxon>
        <taxon>Rickettsiales</taxon>
        <taxon>Candidatus Midichloriaceae</taxon>
        <taxon>Candidatus Jidaibacter</taxon>
    </lineage>
</organism>
<dbReference type="EMBL" id="JSWE01000096">
    <property type="protein sequence ID" value="KIE05310.1"/>
    <property type="molecule type" value="Genomic_DNA"/>
</dbReference>
<evidence type="ECO:0000256" key="5">
    <source>
        <dbReference type="ARBA" id="ARBA00023136"/>
    </source>
</evidence>
<gene>
    <name evidence="7" type="ORF">NF27_DT00840</name>
</gene>
<feature type="transmembrane region" description="Helical" evidence="6">
    <location>
        <begin position="51"/>
        <end position="79"/>
    </location>
</feature>
<evidence type="ECO:0000256" key="1">
    <source>
        <dbReference type="ARBA" id="ARBA00004651"/>
    </source>
</evidence>
<feature type="transmembrane region" description="Helical" evidence="6">
    <location>
        <begin position="12"/>
        <end position="31"/>
    </location>
</feature>
<dbReference type="InterPro" id="IPR001851">
    <property type="entry name" value="ABC_transp_permease"/>
</dbReference>
<evidence type="ECO:0000256" key="6">
    <source>
        <dbReference type="SAM" id="Phobius"/>
    </source>
</evidence>
<dbReference type="AlphaFoldDB" id="A0A0C1QZ75"/>
<protein>
    <submittedName>
        <fullName evidence="7">Putative permease of ABC transporter</fullName>
    </submittedName>
</protein>
<keyword evidence="8" id="KW-1185">Reference proteome</keyword>
<dbReference type="PANTHER" id="PTHR32196:SF69">
    <property type="entry name" value="BRANCHED-CHAIN AMINO ACID TRANSPORT SYSTEM, PERMEASE PROTEIN"/>
    <property type="match status" value="1"/>
</dbReference>
<feature type="transmembrane region" description="Helical" evidence="6">
    <location>
        <begin position="180"/>
        <end position="203"/>
    </location>
</feature>
<evidence type="ECO:0000256" key="2">
    <source>
        <dbReference type="ARBA" id="ARBA00022475"/>
    </source>
</evidence>
<dbReference type="GO" id="GO:0022857">
    <property type="term" value="F:transmembrane transporter activity"/>
    <property type="evidence" value="ECO:0007669"/>
    <property type="project" value="InterPro"/>
</dbReference>
<keyword evidence="3 6" id="KW-0812">Transmembrane</keyword>
<feature type="transmembrane region" description="Helical" evidence="6">
    <location>
        <begin position="209"/>
        <end position="226"/>
    </location>
</feature>
<comment type="caution">
    <text evidence="7">The sequence shown here is derived from an EMBL/GenBank/DDBJ whole genome shotgun (WGS) entry which is preliminary data.</text>
</comment>